<feature type="region of interest" description="Disordered" evidence="4">
    <location>
        <begin position="718"/>
        <end position="737"/>
    </location>
</feature>
<feature type="region of interest" description="Disordered" evidence="4">
    <location>
        <begin position="808"/>
        <end position="839"/>
    </location>
</feature>
<evidence type="ECO:0000256" key="5">
    <source>
        <dbReference type="SAM" id="Phobius"/>
    </source>
</evidence>
<dbReference type="GO" id="GO:0005737">
    <property type="term" value="C:cytoplasm"/>
    <property type="evidence" value="ECO:0007669"/>
    <property type="project" value="UniProtKB-SubCell"/>
</dbReference>
<evidence type="ECO:0000256" key="4">
    <source>
        <dbReference type="SAM" id="MobiDB-lite"/>
    </source>
</evidence>
<feature type="compositionally biased region" description="Low complexity" evidence="4">
    <location>
        <begin position="1038"/>
        <end position="1050"/>
    </location>
</feature>
<feature type="compositionally biased region" description="Basic residues" evidence="4">
    <location>
        <begin position="1347"/>
        <end position="1363"/>
    </location>
</feature>
<protein>
    <submittedName>
        <fullName evidence="6">Rho guanine nucleotide exchange factor 4</fullName>
    </submittedName>
</protein>
<keyword evidence="5" id="KW-0812">Transmembrane</keyword>
<comment type="subcellular location">
    <subcellularLocation>
        <location evidence="1">Cytoplasm</location>
    </subcellularLocation>
</comment>
<evidence type="ECO:0000256" key="1">
    <source>
        <dbReference type="ARBA" id="ARBA00004496"/>
    </source>
</evidence>
<evidence type="ECO:0000313" key="6">
    <source>
        <dbReference type="EMBL" id="ELK05787.1"/>
    </source>
</evidence>
<dbReference type="EMBL" id="KB031039">
    <property type="protein sequence ID" value="ELK05787.1"/>
    <property type="molecule type" value="Genomic_DNA"/>
</dbReference>
<dbReference type="Proteomes" id="UP000010552">
    <property type="component" value="Unassembled WGS sequence"/>
</dbReference>
<gene>
    <name evidence="6" type="ORF">PAL_GLEAN10000855</name>
</gene>
<keyword evidence="7" id="KW-1185">Reference proteome</keyword>
<sequence>MLYSQETPEPGAHLPGETEDKQLPPSPAEPEEQGWNQETDYNDVETLSHQSESQLDTKPDPFESASDTESLPGDLVEGIFSPPSSTSEDRVAHWECPDGAATTPPQEQHSTSIPELEPKEEQDLSLKFKEESYESGFRAFVAVTGEEKAEQVPGCVASLEQKSLLAESPHHTEGCLQGATGSYSLQPAKALTVQDIRGFSVISLQKSRSESSLSIPVVWPFLLWCCELGQSWPHIYNRARGPGLPLRNLRDSTAPLGTKAKKGSVLSPSVSPDLPCCQLCFDASWQLSLGTSCLLRTKLWHSAPGNIDDKGRASPGHYCPHRRALTRAHSIAGFPLRYPDDPPGQNFGRFGIPLKERTKGKQDIRTLNPFRPAPIQVSHVLPDPQKRVPYLQDQYRPSSLSCRRASQDTSSEYLWLENQLGQDSRSCQISSCHTAESVSLGAEEVPVPTEYKSEQSPESRPEGPQVTGLAPDAADVSDKQKHLRDISVEAGNQTSNYTSKYILTEKRKPPTRAKFPHRSSNNCRSQVWKRDWIGCSRVSNPSDAPETTQKSSTTDISKEAENVMVVDPHSMKSALQGFSEVTSATLSHCSCGYEECDQGLEGPATPSAGALLLEPKADTSSRGKCTLILIAVEQKGLQTTRRVSPVPETRCCEVLEERPRSLSSAGVMPYESPIAGKPRTCGKEWELPIAHRLGGDDGALQQVTQAAELGAVLVPQAASGREKTCSPEPEGSLLSTKEFWEEKPCGVSQSNWISAEQEDAALVSGPGPQDPRGGCEGMQGGKASEGGIAQASAHALALPQLRQHRCQASQEPGKCFRKSQPSTTQSWGEDGAPAPTTEGCPVYSAGLQKLHSVRVMTTAVSWQGASGPGQASKHHLPVSADPKVILQGVGEGAAGLIQGGDAKTPGDLGSRKPSSESYKAKELKTPEKGLRARLAITHKTIANFFESKVLDKKNTDESSPRSLKGQKKSRLLQGSWPAFLKSKGVEGPKRPSLVSSVPEPEILNPLRPSPPGTNSHCEEQTEDKESYVVRNHWAPSSFATPSSSSNLVSPDSRRKSEPTIQYSSPQESGRYLRSGIFSEKSWLMSPTSTHAQQAGISCTLPASSACYLSYGSQDMPCKPLSPKPQSPGHGAQQADFHYFGTGSAKSMVFLGSYSNVDSSLEATERPKTPKARTSLLLSLQTLGQDEPEESGKRGQHHCHLNTAPSLRNLPGSECWGKMTITSSVSLNLPRRSHPFSQSAPIGLHHMGWPEHIPNTATLCQLVSFLPAIPDGALDMAIRADETGSEEDLYEDVYSSSHHYSHSGGGGEQLAINEPGGRQQVQGENLGIGAPQNLPVTSVRSGASSLGAKRRQRAMARAPQGRRRAAAPGSALRAVLRCNLPPGAQRVVVFAVLALLVLINVVLVFLLAFR</sequence>
<organism evidence="6 7">
    <name type="scientific">Pteropus alecto</name>
    <name type="common">Black flying fox</name>
    <dbReference type="NCBI Taxonomy" id="9402"/>
    <lineage>
        <taxon>Eukaryota</taxon>
        <taxon>Metazoa</taxon>
        <taxon>Chordata</taxon>
        <taxon>Craniata</taxon>
        <taxon>Vertebrata</taxon>
        <taxon>Euteleostomi</taxon>
        <taxon>Mammalia</taxon>
        <taxon>Eutheria</taxon>
        <taxon>Laurasiatheria</taxon>
        <taxon>Chiroptera</taxon>
        <taxon>Yinpterochiroptera</taxon>
        <taxon>Pteropodoidea</taxon>
        <taxon>Pteropodidae</taxon>
        <taxon>Pteropodinae</taxon>
        <taxon>Pteropus</taxon>
    </lineage>
</organism>
<feature type="transmembrane region" description="Helical" evidence="5">
    <location>
        <begin position="1386"/>
        <end position="1408"/>
    </location>
</feature>
<feature type="compositionally biased region" description="Basic and acidic residues" evidence="4">
    <location>
        <begin position="87"/>
        <end position="96"/>
    </location>
</feature>
<feature type="region of interest" description="Disordered" evidence="4">
    <location>
        <begin position="1038"/>
        <end position="1067"/>
    </location>
</feature>
<name>L5K355_PTEAL</name>
<reference evidence="7" key="1">
    <citation type="journal article" date="2013" name="Science">
        <title>Comparative analysis of bat genomes provides insight into the evolution of flight and immunity.</title>
        <authorList>
            <person name="Zhang G."/>
            <person name="Cowled C."/>
            <person name="Shi Z."/>
            <person name="Huang Z."/>
            <person name="Bishop-Lilly K.A."/>
            <person name="Fang X."/>
            <person name="Wynne J.W."/>
            <person name="Xiong Z."/>
            <person name="Baker M.L."/>
            <person name="Zhao W."/>
            <person name="Tachedjian M."/>
            <person name="Zhu Y."/>
            <person name="Zhou P."/>
            <person name="Jiang X."/>
            <person name="Ng J."/>
            <person name="Yang L."/>
            <person name="Wu L."/>
            <person name="Xiao J."/>
            <person name="Feng Y."/>
            <person name="Chen Y."/>
            <person name="Sun X."/>
            <person name="Zhang Y."/>
            <person name="Marsh G.A."/>
            <person name="Crameri G."/>
            <person name="Broder C.C."/>
            <person name="Frey K.G."/>
            <person name="Wang L.F."/>
            <person name="Wang J."/>
        </authorList>
    </citation>
    <scope>NUCLEOTIDE SEQUENCE [LARGE SCALE GENOMIC DNA]</scope>
</reference>
<feature type="region of interest" description="Disordered" evidence="4">
    <location>
        <begin position="1293"/>
        <end position="1313"/>
    </location>
</feature>
<feature type="compositionally biased region" description="Polar residues" evidence="4">
    <location>
        <begin position="34"/>
        <end position="54"/>
    </location>
</feature>
<dbReference type="GO" id="GO:0005085">
    <property type="term" value="F:guanyl-nucleotide exchange factor activity"/>
    <property type="evidence" value="ECO:0007669"/>
    <property type="project" value="UniProtKB-KW"/>
</dbReference>
<feature type="compositionally biased region" description="Polar residues" evidence="4">
    <location>
        <begin position="1058"/>
        <end position="1067"/>
    </location>
</feature>
<dbReference type="PANTHER" id="PTHR47544">
    <property type="entry name" value="RHO GUANINE NUCLEOTIDE EXCHANGE FACTOR 4"/>
    <property type="match status" value="1"/>
</dbReference>
<feature type="compositionally biased region" description="Basic and acidic residues" evidence="4">
    <location>
        <begin position="451"/>
        <end position="461"/>
    </location>
</feature>
<feature type="compositionally biased region" description="Polar residues" evidence="4">
    <location>
        <begin position="537"/>
        <end position="555"/>
    </location>
</feature>
<feature type="compositionally biased region" description="Gly residues" evidence="4">
    <location>
        <begin position="774"/>
        <end position="784"/>
    </location>
</feature>
<feature type="region of interest" description="Disordered" evidence="4">
    <location>
        <begin position="1338"/>
        <end position="1363"/>
    </location>
</feature>
<proteinExistence type="predicted"/>
<keyword evidence="3" id="KW-0344">Guanine-nucleotide releasing factor</keyword>
<feature type="compositionally biased region" description="Basic and acidic residues" evidence="4">
    <location>
        <begin position="1016"/>
        <end position="1025"/>
    </location>
</feature>
<feature type="compositionally biased region" description="Basic and acidic residues" evidence="4">
    <location>
        <begin position="909"/>
        <end position="925"/>
    </location>
</feature>
<feature type="region of interest" description="Disordered" evidence="4">
    <location>
        <begin position="981"/>
        <end position="1025"/>
    </location>
</feature>
<evidence type="ECO:0000313" key="7">
    <source>
        <dbReference type="Proteomes" id="UP000010552"/>
    </source>
</evidence>
<feature type="region of interest" description="Disordered" evidence="4">
    <location>
        <begin position="536"/>
        <end position="556"/>
    </location>
</feature>
<feature type="region of interest" description="Disordered" evidence="4">
    <location>
        <begin position="438"/>
        <end position="477"/>
    </location>
</feature>
<dbReference type="STRING" id="9402.L5K355"/>
<evidence type="ECO:0000256" key="2">
    <source>
        <dbReference type="ARBA" id="ARBA00022490"/>
    </source>
</evidence>
<dbReference type="InParanoid" id="L5K355"/>
<dbReference type="PANTHER" id="PTHR47544:SF2">
    <property type="entry name" value="RHO GUANINE NUCLEOTIDE EXCHANGE FACTOR 4"/>
    <property type="match status" value="1"/>
</dbReference>
<keyword evidence="2" id="KW-0963">Cytoplasm</keyword>
<feature type="region of interest" description="Disordered" evidence="4">
    <location>
        <begin position="760"/>
        <end position="786"/>
    </location>
</feature>
<evidence type="ECO:0000256" key="3">
    <source>
        <dbReference type="ARBA" id="ARBA00022658"/>
    </source>
</evidence>
<feature type="compositionally biased region" description="Polar residues" evidence="4">
    <location>
        <begin position="103"/>
        <end position="113"/>
    </location>
</feature>
<keyword evidence="5" id="KW-0472">Membrane</keyword>
<feature type="region of interest" description="Disordered" evidence="4">
    <location>
        <begin position="896"/>
        <end position="925"/>
    </location>
</feature>
<accession>L5K355</accession>
<keyword evidence="5" id="KW-1133">Transmembrane helix</keyword>
<feature type="region of interest" description="Disordered" evidence="4">
    <location>
        <begin position="1"/>
        <end position="120"/>
    </location>
</feature>